<proteinExistence type="predicted"/>
<dbReference type="SMART" id="SM00066">
    <property type="entry name" value="GAL4"/>
    <property type="match status" value="1"/>
</dbReference>
<protein>
    <recommendedName>
        <fullName evidence="9">Zn(2)-C6 fungal-type domain-containing protein</fullName>
    </recommendedName>
</protein>
<evidence type="ECO:0000259" key="9">
    <source>
        <dbReference type="PROSITE" id="PS50048"/>
    </source>
</evidence>
<dbReference type="InterPro" id="IPR036864">
    <property type="entry name" value="Zn2-C6_fun-type_DNA-bd_sf"/>
</dbReference>
<accession>G7DZ93</accession>
<keyword evidence="11" id="KW-1185">Reference proteome</keyword>
<keyword evidence="4" id="KW-0805">Transcription regulation</keyword>
<dbReference type="GO" id="GO:0000981">
    <property type="term" value="F:DNA-binding transcription factor activity, RNA polymerase II-specific"/>
    <property type="evidence" value="ECO:0007669"/>
    <property type="project" value="InterPro"/>
</dbReference>
<dbReference type="SMART" id="SM00906">
    <property type="entry name" value="Fungal_trans"/>
    <property type="match status" value="1"/>
</dbReference>
<keyword evidence="3" id="KW-0862">Zinc</keyword>
<evidence type="ECO:0000256" key="2">
    <source>
        <dbReference type="ARBA" id="ARBA00022723"/>
    </source>
</evidence>
<keyword evidence="5" id="KW-0238">DNA-binding</keyword>
<reference evidence="10 11" key="1">
    <citation type="journal article" date="2011" name="J. Gen. Appl. Microbiol.">
        <title>Draft genome sequencing of the enigmatic basidiomycete Mixia osmundae.</title>
        <authorList>
            <person name="Nishida H."/>
            <person name="Nagatsuka Y."/>
            <person name="Sugiyama J."/>
        </authorList>
    </citation>
    <scope>NUCLEOTIDE SEQUENCE [LARGE SCALE GENOMIC DNA]</scope>
    <source>
        <strain evidence="11">CBS 9802 / IAM 14324 / JCM 22182 / KY 12970</strain>
    </source>
</reference>
<evidence type="ECO:0000256" key="4">
    <source>
        <dbReference type="ARBA" id="ARBA00023015"/>
    </source>
</evidence>
<dbReference type="Proteomes" id="UP000009131">
    <property type="component" value="Unassembled WGS sequence"/>
</dbReference>
<dbReference type="PANTHER" id="PTHR31313:SF81">
    <property type="entry name" value="TY1 ENHANCER ACTIVATOR"/>
    <property type="match status" value="1"/>
</dbReference>
<dbReference type="GO" id="GO:0003677">
    <property type="term" value="F:DNA binding"/>
    <property type="evidence" value="ECO:0007669"/>
    <property type="project" value="UniProtKB-KW"/>
</dbReference>
<dbReference type="InterPro" id="IPR007219">
    <property type="entry name" value="XnlR_reg_dom"/>
</dbReference>
<dbReference type="PROSITE" id="PS00463">
    <property type="entry name" value="ZN2_CY6_FUNGAL_1"/>
    <property type="match status" value="1"/>
</dbReference>
<dbReference type="AlphaFoldDB" id="G7DZ93"/>
<keyword evidence="6" id="KW-0804">Transcription</keyword>
<dbReference type="OrthoDB" id="25921at2759"/>
<reference evidence="10 11" key="2">
    <citation type="journal article" date="2012" name="Open Biol.">
        <title>Characteristics of nucleosomes and linker DNA regions on the genome of the basidiomycete Mixia osmundae revealed by mono- and dinucleosome mapping.</title>
        <authorList>
            <person name="Nishida H."/>
            <person name="Kondo S."/>
            <person name="Matsumoto T."/>
            <person name="Suzuki Y."/>
            <person name="Yoshikawa H."/>
            <person name="Taylor T.D."/>
            <person name="Sugiyama J."/>
        </authorList>
    </citation>
    <scope>NUCLEOTIDE SEQUENCE [LARGE SCALE GENOMIC DNA]</scope>
    <source>
        <strain evidence="11">CBS 9802 / IAM 14324 / JCM 22182 / KY 12970</strain>
    </source>
</reference>
<dbReference type="InterPro" id="IPR051615">
    <property type="entry name" value="Transcr_Regulatory_Elem"/>
</dbReference>
<dbReference type="Pfam" id="PF00172">
    <property type="entry name" value="Zn_clus"/>
    <property type="match status" value="1"/>
</dbReference>
<evidence type="ECO:0000313" key="10">
    <source>
        <dbReference type="EMBL" id="GAA95903.1"/>
    </source>
</evidence>
<dbReference type="CDD" id="cd12148">
    <property type="entry name" value="fungal_TF_MHR"/>
    <property type="match status" value="1"/>
</dbReference>
<name>G7DZ93_MIXOS</name>
<evidence type="ECO:0000313" key="11">
    <source>
        <dbReference type="Proteomes" id="UP000009131"/>
    </source>
</evidence>
<feature type="region of interest" description="Disordered" evidence="8">
    <location>
        <begin position="20"/>
        <end position="62"/>
    </location>
</feature>
<keyword evidence="7" id="KW-0539">Nucleus</keyword>
<feature type="compositionally biased region" description="Basic and acidic residues" evidence="8">
    <location>
        <begin position="53"/>
        <end position="62"/>
    </location>
</feature>
<gene>
    <name evidence="10" type="primary">Mo02561</name>
    <name evidence="10" type="ORF">E5Q_02561</name>
</gene>
<dbReference type="PANTHER" id="PTHR31313">
    <property type="entry name" value="TY1 ENHANCER ACTIVATOR"/>
    <property type="match status" value="1"/>
</dbReference>
<evidence type="ECO:0000256" key="8">
    <source>
        <dbReference type="SAM" id="MobiDB-lite"/>
    </source>
</evidence>
<dbReference type="InterPro" id="IPR001138">
    <property type="entry name" value="Zn2Cys6_DnaBD"/>
</dbReference>
<keyword evidence="2" id="KW-0479">Metal-binding</keyword>
<evidence type="ECO:0000256" key="6">
    <source>
        <dbReference type="ARBA" id="ARBA00023163"/>
    </source>
</evidence>
<dbReference type="Pfam" id="PF04082">
    <property type="entry name" value="Fungal_trans"/>
    <property type="match status" value="1"/>
</dbReference>
<feature type="compositionally biased region" description="Polar residues" evidence="8">
    <location>
        <begin position="20"/>
        <end position="48"/>
    </location>
</feature>
<dbReference type="EMBL" id="BABT02000068">
    <property type="protein sequence ID" value="GAA95903.1"/>
    <property type="molecule type" value="Genomic_DNA"/>
</dbReference>
<evidence type="ECO:0000256" key="5">
    <source>
        <dbReference type="ARBA" id="ARBA00023125"/>
    </source>
</evidence>
<comment type="caution">
    <text evidence="10">The sequence shown here is derived from an EMBL/GenBank/DDBJ whole genome shotgun (WGS) entry which is preliminary data.</text>
</comment>
<dbReference type="PROSITE" id="PS50048">
    <property type="entry name" value="ZN2_CY6_FUNGAL_2"/>
    <property type="match status" value="1"/>
</dbReference>
<dbReference type="STRING" id="764103.G7DZ93"/>
<dbReference type="GO" id="GO:0005634">
    <property type="term" value="C:nucleus"/>
    <property type="evidence" value="ECO:0007669"/>
    <property type="project" value="UniProtKB-SubCell"/>
</dbReference>
<evidence type="ECO:0000256" key="7">
    <source>
        <dbReference type="ARBA" id="ARBA00023242"/>
    </source>
</evidence>
<sequence length="660" mass="72351">LTVMVHPDMIDAFASFKFNSPPSTSSSHALISLQESPSSPTSAGQAETGSDPVRPRKAERQPRVAQACMACSSLKVKCDGKLPCERCLNSFRSEPCAYGIPRKKGPPRRIKLNTIRHAMDASMGMHDTSEGALASASPDGAPFDDTVTASYFGSTSMLVETLLGPRRKSITTDDDASGPPVMIPQPQWRQNEAFRPTPPVRLIPLPPGFWRAMLSKFSVTAHLICPIFDRGFFDRASTDSSFITPEVLAAIGARTLVMLDSASIEKILAAHGHDGQIDSSSLESHFEEVALAHVQNFGGGASLSKLQAAIIMCQHAIARGRSSQGYQLIASAVAMALELGLNQRCSLRGDPLVEVKRRTFWQIFVVDKVIAAYLGRPALLHRSDVDQALPREDCVDEVEDRVDASYGWSSSFLLGRRLYVRSTYNALIRLFCIIDDILVMIYSPAARARLFVPAFRRDSIATLHDALEKWATGLPAHMLAVGPNGETMIHLPHVNLCFLWYHLSRILLYRMFVPVPDPGLDDPLRICDDAACAISAIVRNMLRSSATIQSSMVTYATFCAGAVHASHFNDGSAQHRMLYQESLDCLAIFAQEWAPAVSQWQFLSQMASHPPPRSPYPHSRDHTPPSEGVWQCGDAQEYLASGNDAGLFSNWPFGPDGHPH</sequence>
<dbReference type="InParanoid" id="G7DZ93"/>
<dbReference type="SUPFAM" id="SSF57701">
    <property type="entry name" value="Zn2/Cys6 DNA-binding domain"/>
    <property type="match status" value="1"/>
</dbReference>
<evidence type="ECO:0000256" key="1">
    <source>
        <dbReference type="ARBA" id="ARBA00004123"/>
    </source>
</evidence>
<dbReference type="Gene3D" id="4.10.240.10">
    <property type="entry name" value="Zn(2)-C6 fungal-type DNA-binding domain"/>
    <property type="match status" value="1"/>
</dbReference>
<dbReference type="GO" id="GO:0006351">
    <property type="term" value="P:DNA-templated transcription"/>
    <property type="evidence" value="ECO:0007669"/>
    <property type="project" value="InterPro"/>
</dbReference>
<dbReference type="HOGENOM" id="CLU_406004_0_0_1"/>
<feature type="domain" description="Zn(2)-C6 fungal-type" evidence="9">
    <location>
        <begin position="67"/>
        <end position="98"/>
    </location>
</feature>
<dbReference type="GO" id="GO:0008270">
    <property type="term" value="F:zinc ion binding"/>
    <property type="evidence" value="ECO:0007669"/>
    <property type="project" value="InterPro"/>
</dbReference>
<organism evidence="10 11">
    <name type="scientific">Mixia osmundae (strain CBS 9802 / IAM 14324 / JCM 22182 / KY 12970)</name>
    <dbReference type="NCBI Taxonomy" id="764103"/>
    <lineage>
        <taxon>Eukaryota</taxon>
        <taxon>Fungi</taxon>
        <taxon>Dikarya</taxon>
        <taxon>Basidiomycota</taxon>
        <taxon>Pucciniomycotina</taxon>
        <taxon>Mixiomycetes</taxon>
        <taxon>Mixiales</taxon>
        <taxon>Mixiaceae</taxon>
        <taxon>Mixia</taxon>
    </lineage>
</organism>
<feature type="non-terminal residue" evidence="10">
    <location>
        <position position="1"/>
    </location>
</feature>
<dbReference type="CDD" id="cd00067">
    <property type="entry name" value="GAL4"/>
    <property type="match status" value="1"/>
</dbReference>
<evidence type="ECO:0000256" key="3">
    <source>
        <dbReference type="ARBA" id="ARBA00022833"/>
    </source>
</evidence>
<dbReference type="eggNOG" id="ENOG502SHXB">
    <property type="taxonomic scope" value="Eukaryota"/>
</dbReference>
<comment type="subcellular location">
    <subcellularLocation>
        <location evidence="1">Nucleus</location>
    </subcellularLocation>
</comment>